<evidence type="ECO:0000313" key="1">
    <source>
        <dbReference type="EMBL" id="MBB5514299.1"/>
    </source>
</evidence>
<dbReference type="Proteomes" id="UP000553766">
    <property type="component" value="Unassembled WGS sequence"/>
</dbReference>
<evidence type="ECO:0000313" key="2">
    <source>
        <dbReference type="Proteomes" id="UP000553766"/>
    </source>
</evidence>
<reference evidence="1 2" key="1">
    <citation type="submission" date="2020-08" db="EMBL/GenBank/DDBJ databases">
        <title>Genomic Encyclopedia of Type Strains, Phase IV (KMG-IV): sequencing the most valuable type-strain genomes for metagenomic binning, comparative biology and taxonomic classification.</title>
        <authorList>
            <person name="Goeker M."/>
        </authorList>
    </citation>
    <scope>NUCLEOTIDE SEQUENCE [LARGE SCALE GENOMIC DNA]</scope>
    <source>
        <strain evidence="1 2">DSM 103377</strain>
    </source>
</reference>
<organism evidence="1 2">
    <name type="scientific">Rubricella aquisinus</name>
    <dbReference type="NCBI Taxonomy" id="2028108"/>
    <lineage>
        <taxon>Bacteria</taxon>
        <taxon>Pseudomonadati</taxon>
        <taxon>Pseudomonadota</taxon>
        <taxon>Alphaproteobacteria</taxon>
        <taxon>Rhodobacterales</taxon>
        <taxon>Paracoccaceae</taxon>
        <taxon>Rubricella</taxon>
    </lineage>
</organism>
<proteinExistence type="predicted"/>
<sequence length="140" mass="14596">MPATPIVAQSFAEMQATMGVSIVADACIANAPDFLNGVGVLEDAALQKDGDVWIGGNGALAISFHENDEIAACIATITDTEPRLVFDRLVTAMRDNDPNTQFGQIGGAPVIRSEVNGTLVFGSIQPSPTGITVLIRSPIN</sequence>
<name>A0A840WGN8_9RHOB</name>
<comment type="caution">
    <text evidence="1">The sequence shown here is derived from an EMBL/GenBank/DDBJ whole genome shotgun (WGS) entry which is preliminary data.</text>
</comment>
<dbReference type="RefSeq" id="WP_184007737.1">
    <property type="nucleotide sequence ID" value="NZ_JACIJS010000001.1"/>
</dbReference>
<dbReference type="AlphaFoldDB" id="A0A840WGN8"/>
<protein>
    <submittedName>
        <fullName evidence="1">Uncharacterized protein</fullName>
    </submittedName>
</protein>
<keyword evidence="2" id="KW-1185">Reference proteome</keyword>
<dbReference type="EMBL" id="JACIJS010000001">
    <property type="protein sequence ID" value="MBB5514299.1"/>
    <property type="molecule type" value="Genomic_DNA"/>
</dbReference>
<accession>A0A840WGN8</accession>
<gene>
    <name evidence="1" type="ORF">FHS89_000297</name>
</gene>